<reference evidence="1 2" key="1">
    <citation type="submission" date="2017-08" db="EMBL/GenBank/DDBJ databases">
        <title>Pusillimonas indicus sp. nov., a member of the family Alcaligenaceae isolated from surface seawater.</title>
        <authorList>
            <person name="Li J."/>
        </authorList>
    </citation>
    <scope>NUCLEOTIDE SEQUENCE [LARGE SCALE GENOMIC DNA]</scope>
    <source>
        <strain evidence="1 2">17-4A</strain>
    </source>
</reference>
<keyword evidence="2" id="KW-1185">Reference proteome</keyword>
<dbReference type="EMBL" id="NQOU01000001">
    <property type="protein sequence ID" value="RII84031.1"/>
    <property type="molecule type" value="Genomic_DNA"/>
</dbReference>
<dbReference type="Proteomes" id="UP000266483">
    <property type="component" value="Unassembled WGS sequence"/>
</dbReference>
<gene>
    <name evidence="1" type="ORF">CJO09_02005</name>
</gene>
<name>A0ABX9N1B1_9BURK</name>
<accession>A0ABX9N1B1</accession>
<dbReference type="RefSeq" id="WP_119440854.1">
    <property type="nucleotide sequence ID" value="NZ_CP170494.1"/>
</dbReference>
<evidence type="ECO:0000313" key="2">
    <source>
        <dbReference type="Proteomes" id="UP000266483"/>
    </source>
</evidence>
<proteinExistence type="predicted"/>
<organism evidence="1 2">
    <name type="scientific">Neopusillimonas maritima</name>
    <dbReference type="NCBI Taxonomy" id="2026239"/>
    <lineage>
        <taxon>Bacteria</taxon>
        <taxon>Pseudomonadati</taxon>
        <taxon>Pseudomonadota</taxon>
        <taxon>Betaproteobacteria</taxon>
        <taxon>Burkholderiales</taxon>
        <taxon>Alcaligenaceae</taxon>
        <taxon>Neopusillimonas</taxon>
    </lineage>
</organism>
<comment type="caution">
    <text evidence="1">The sequence shown here is derived from an EMBL/GenBank/DDBJ whole genome shotgun (WGS) entry which is preliminary data.</text>
</comment>
<sequence>MKNIGYSDFIRIFQVWDPEEWCSWLSVRGDGIYIKEIPNDIQLTPEERAVLTEHPKGNLSEPVLSFPCEVSALQTFLVQQSIGIDELDVEGFLAESNWSGDEASSPVREQSVVHKLRDRVHALEHIINEAKKNAAEPQNYHAVWAELVRLAERVPCSHPLVGYAEGDIKYYGKGDAVKTFNKDALRKKMSYQSKKK</sequence>
<protein>
    <submittedName>
        <fullName evidence="1">Uncharacterized protein</fullName>
    </submittedName>
</protein>
<evidence type="ECO:0000313" key="1">
    <source>
        <dbReference type="EMBL" id="RII84031.1"/>
    </source>
</evidence>